<evidence type="ECO:0000313" key="2">
    <source>
        <dbReference type="EMBL" id="CAB4609060.1"/>
    </source>
</evidence>
<evidence type="ECO:0000256" key="1">
    <source>
        <dbReference type="SAM" id="MobiDB-lite"/>
    </source>
</evidence>
<protein>
    <submittedName>
        <fullName evidence="2">Unannotated protein</fullName>
    </submittedName>
</protein>
<evidence type="ECO:0000313" key="3">
    <source>
        <dbReference type="EMBL" id="CAB4955701.1"/>
    </source>
</evidence>
<reference evidence="2" key="1">
    <citation type="submission" date="2020-05" db="EMBL/GenBank/DDBJ databases">
        <authorList>
            <person name="Chiriac C."/>
            <person name="Salcher M."/>
            <person name="Ghai R."/>
            <person name="Kavagutti S V."/>
        </authorList>
    </citation>
    <scope>NUCLEOTIDE SEQUENCE</scope>
</reference>
<feature type="region of interest" description="Disordered" evidence="1">
    <location>
        <begin position="1"/>
        <end position="30"/>
    </location>
</feature>
<dbReference type="EMBL" id="CAEZUY010000012">
    <property type="protein sequence ID" value="CAB4609060.1"/>
    <property type="molecule type" value="Genomic_DNA"/>
</dbReference>
<dbReference type="EMBL" id="CAFBNS010000022">
    <property type="protein sequence ID" value="CAB4955701.1"/>
    <property type="molecule type" value="Genomic_DNA"/>
</dbReference>
<organism evidence="2">
    <name type="scientific">freshwater metagenome</name>
    <dbReference type="NCBI Taxonomy" id="449393"/>
    <lineage>
        <taxon>unclassified sequences</taxon>
        <taxon>metagenomes</taxon>
        <taxon>ecological metagenomes</taxon>
    </lineage>
</organism>
<proteinExistence type="predicted"/>
<gene>
    <name evidence="2" type="ORF">UFOPK1863_00272</name>
    <name evidence="3" type="ORF">UFOPK3874_00223</name>
</gene>
<sequence length="119" mass="11960">MFPASTFVDGDANTGEKDATSPFAPPMAPMQLGPTKRIPALFAIATNSFCATAPASSASANPEDMTITTLTPAAAQSSTASFTEVAGTITSAKSISALISVIFVKAGSSRMVPPFGLTG</sequence>
<dbReference type="AlphaFoldDB" id="A0A6J6H8C5"/>
<accession>A0A6J6H8C5</accession>
<name>A0A6J6H8C5_9ZZZZ</name>